<dbReference type="EMBL" id="JANAFB010000079">
    <property type="protein sequence ID" value="MCP3427311.1"/>
    <property type="molecule type" value="Genomic_DNA"/>
</dbReference>
<evidence type="ECO:0000313" key="3">
    <source>
        <dbReference type="EMBL" id="MCP3427311.1"/>
    </source>
</evidence>
<comment type="caution">
    <text evidence="3">The sequence shown here is derived from an EMBL/GenBank/DDBJ whole genome shotgun (WGS) entry which is preliminary data.</text>
</comment>
<keyword evidence="1" id="KW-0808">Transferase</keyword>
<sequence length="110" mass="12150">MLTCTRWFFEAVGGFDETFQQYGGEDWEWAHRAWAQGALLAHEPLAVAWHDGPDWADRSPADARRAKNAETLALADRIPVAGSRGRALTPTRPEHVVRLQGPLSPAAAFV</sequence>
<feature type="domain" description="Galactosyltransferase C-terminal" evidence="2">
    <location>
        <begin position="3"/>
        <end position="37"/>
    </location>
</feature>
<keyword evidence="4" id="KW-1185">Reference proteome</keyword>
<proteinExistence type="predicted"/>
<evidence type="ECO:0000259" key="2">
    <source>
        <dbReference type="Pfam" id="PF02709"/>
    </source>
</evidence>
<protein>
    <submittedName>
        <fullName evidence="3">Galactosyltransferase-related protein</fullName>
    </submittedName>
</protein>
<accession>A0A9X2HDE2</accession>
<dbReference type="GO" id="GO:0016757">
    <property type="term" value="F:glycosyltransferase activity"/>
    <property type="evidence" value="ECO:0007669"/>
    <property type="project" value="UniProtKB-KW"/>
</dbReference>
<dbReference type="InterPro" id="IPR029044">
    <property type="entry name" value="Nucleotide-diphossugar_trans"/>
</dbReference>
<dbReference type="AlphaFoldDB" id="A0A9X2HDE2"/>
<dbReference type="InterPro" id="IPR027791">
    <property type="entry name" value="Galactosyl_T_C"/>
</dbReference>
<feature type="non-terminal residue" evidence="3">
    <location>
        <position position="110"/>
    </location>
</feature>
<organism evidence="3 4">
    <name type="scientific">Rothia santali</name>
    <dbReference type="NCBI Taxonomy" id="2949643"/>
    <lineage>
        <taxon>Bacteria</taxon>
        <taxon>Bacillati</taxon>
        <taxon>Actinomycetota</taxon>
        <taxon>Actinomycetes</taxon>
        <taxon>Micrococcales</taxon>
        <taxon>Micrococcaceae</taxon>
        <taxon>Rothia</taxon>
    </lineage>
</organism>
<dbReference type="Pfam" id="PF02709">
    <property type="entry name" value="Glyco_transf_7C"/>
    <property type="match status" value="1"/>
</dbReference>
<name>A0A9X2HDE2_9MICC</name>
<reference evidence="3" key="1">
    <citation type="submission" date="2022-06" db="EMBL/GenBank/DDBJ databases">
        <title>Rothia sp. isolated from sandalwood seedling.</title>
        <authorList>
            <person name="Tuikhar N."/>
            <person name="Kirdat K."/>
            <person name="Thorat V."/>
            <person name="Swetha P."/>
            <person name="Padma S."/>
            <person name="Sundararaj R."/>
            <person name="Yadav A."/>
        </authorList>
    </citation>
    <scope>NUCLEOTIDE SEQUENCE</scope>
    <source>
        <strain evidence="3">AR01</strain>
    </source>
</reference>
<dbReference type="SUPFAM" id="SSF53448">
    <property type="entry name" value="Nucleotide-diphospho-sugar transferases"/>
    <property type="match status" value="1"/>
</dbReference>
<gene>
    <name evidence="3" type="ORF">NBM05_15180</name>
</gene>
<evidence type="ECO:0000256" key="1">
    <source>
        <dbReference type="ARBA" id="ARBA00022679"/>
    </source>
</evidence>
<evidence type="ECO:0000313" key="4">
    <source>
        <dbReference type="Proteomes" id="UP001139502"/>
    </source>
</evidence>
<keyword evidence="3" id="KW-0328">Glycosyltransferase</keyword>
<dbReference type="Proteomes" id="UP001139502">
    <property type="component" value="Unassembled WGS sequence"/>
</dbReference>
<dbReference type="Gene3D" id="3.90.550.10">
    <property type="entry name" value="Spore Coat Polysaccharide Biosynthesis Protein SpsA, Chain A"/>
    <property type="match status" value="1"/>
</dbReference>